<evidence type="ECO:0000313" key="5">
    <source>
        <dbReference type="EMBL" id="KTD44617.1"/>
    </source>
</evidence>
<evidence type="ECO:0000313" key="7">
    <source>
        <dbReference type="Proteomes" id="UP000054639"/>
    </source>
</evidence>
<protein>
    <submittedName>
        <fullName evidence="6">Choloylglycine hydrolase</fullName>
        <ecNumber evidence="6">3.5.1.24</ecNumber>
    </submittedName>
</protein>
<dbReference type="AlphaFoldDB" id="A0A378KRC8"/>
<keyword evidence="7" id="KW-1185">Reference proteome</keyword>
<evidence type="ECO:0000259" key="4">
    <source>
        <dbReference type="Pfam" id="PF02275"/>
    </source>
</evidence>
<evidence type="ECO:0000256" key="3">
    <source>
        <dbReference type="SAM" id="SignalP"/>
    </source>
</evidence>
<reference evidence="6 8" key="2">
    <citation type="submission" date="2018-06" db="EMBL/GenBank/DDBJ databases">
        <authorList>
            <consortium name="Pathogen Informatics"/>
            <person name="Doyle S."/>
        </authorList>
    </citation>
    <scope>NUCLEOTIDE SEQUENCE [LARGE SCALE GENOMIC DNA]</scope>
    <source>
        <strain evidence="6 8">NCTC12376</strain>
    </source>
</reference>
<dbReference type="GO" id="GO:0045302">
    <property type="term" value="F:choloylglycine hydrolase activity"/>
    <property type="evidence" value="ECO:0007669"/>
    <property type="project" value="UniProtKB-EC"/>
</dbReference>
<dbReference type="EC" id="3.5.1.24" evidence="6"/>
<proteinExistence type="inferred from homology"/>
<dbReference type="InterPro" id="IPR052193">
    <property type="entry name" value="Peptidase_C59"/>
</dbReference>
<dbReference type="InterPro" id="IPR029132">
    <property type="entry name" value="CBAH/NAAA_C"/>
</dbReference>
<dbReference type="RefSeq" id="WP_058474917.1">
    <property type="nucleotide sequence ID" value="NZ_CAAAIL010000019.1"/>
</dbReference>
<dbReference type="SUPFAM" id="SSF56235">
    <property type="entry name" value="N-terminal nucleophile aminohydrolases (Ntn hydrolases)"/>
    <property type="match status" value="1"/>
</dbReference>
<sequence>MIKQKLLYGTIGLLLGYCTVQPVLACTGTKVEAQDGTVLFGRTLEFGAEMHSNVILIPRNYQLVANASTEQNNFTWKSKYAVLGMNAESLPSIVEGVNEKGLRVGLFYFPGYAGFQTVAPNEAQNSLSSYDVGTWILTNFTSIDEVKAAIQKIKVSNAPFKNWGFVLPLHYIVSDTAGNSLIMEYVGGTLKMYDDATGVFTNAPEFNWQKTNLNTYANLTPTEVVASEVPKLNLKSFGLGSGMLGLPGDFTSPSRYVRMSLFTATMLPVPDSQLAVSGIFHLLNLFDVPKGSSIEQYKGSNFYDYTQWTTVIDVKKRLLYFTTYNSRNIKMVDMSEFDLDAKDIKVIDVAGDTTIDDVSENNKIFSPAKQ</sequence>
<evidence type="ECO:0000256" key="1">
    <source>
        <dbReference type="ARBA" id="ARBA00006625"/>
    </source>
</evidence>
<dbReference type="EMBL" id="LNYR01000041">
    <property type="protein sequence ID" value="KTD44617.1"/>
    <property type="molecule type" value="Genomic_DNA"/>
</dbReference>
<dbReference type="STRING" id="45072.Lqua_2784"/>
<dbReference type="InterPro" id="IPR029055">
    <property type="entry name" value="Ntn_hydrolases_N"/>
</dbReference>
<gene>
    <name evidence="6" type="primary">yxeI_1</name>
    <name evidence="5" type="ORF">Lqua_2784</name>
    <name evidence="6" type="ORF">NCTC12376_00659</name>
</gene>
<reference evidence="5 7" key="1">
    <citation type="submission" date="2015-11" db="EMBL/GenBank/DDBJ databases">
        <title>Genomic analysis of 38 Legionella species identifies large and diverse effector repertoires.</title>
        <authorList>
            <person name="Burstein D."/>
            <person name="Amaro F."/>
            <person name="Zusman T."/>
            <person name="Lifshitz Z."/>
            <person name="Cohen O."/>
            <person name="Gilbert J.A."/>
            <person name="Pupko T."/>
            <person name="Shuman H.A."/>
            <person name="Segal G."/>
        </authorList>
    </citation>
    <scope>NUCLEOTIDE SEQUENCE [LARGE SCALE GENOMIC DNA]</scope>
    <source>
        <strain evidence="5 7">ATCC 49507</strain>
    </source>
</reference>
<dbReference type="EMBL" id="UGOW01000001">
    <property type="protein sequence ID" value="STY16866.1"/>
    <property type="molecule type" value="Genomic_DNA"/>
</dbReference>
<name>A0A378KRC8_9GAMM</name>
<dbReference type="PANTHER" id="PTHR35527:SF2">
    <property type="entry name" value="HYDROLASE"/>
    <property type="match status" value="1"/>
</dbReference>
<accession>A0A378KRC8</accession>
<dbReference type="CDD" id="cd00542">
    <property type="entry name" value="Ntn_PVA"/>
    <property type="match status" value="1"/>
</dbReference>
<keyword evidence="3" id="KW-0732">Signal</keyword>
<dbReference type="Gene3D" id="3.60.60.10">
    <property type="entry name" value="Penicillin V Acylase, Chain A"/>
    <property type="match status" value="1"/>
</dbReference>
<evidence type="ECO:0000313" key="6">
    <source>
        <dbReference type="EMBL" id="STY16866.1"/>
    </source>
</evidence>
<feature type="domain" description="Choloylglycine hydrolase/NAAA C-terminal" evidence="4">
    <location>
        <begin position="26"/>
        <end position="346"/>
    </location>
</feature>
<dbReference type="Proteomes" id="UP000254230">
    <property type="component" value="Unassembled WGS sequence"/>
</dbReference>
<feature type="chain" id="PRO_5016606199" evidence="3">
    <location>
        <begin position="26"/>
        <end position="370"/>
    </location>
</feature>
<evidence type="ECO:0000256" key="2">
    <source>
        <dbReference type="ARBA" id="ARBA00022801"/>
    </source>
</evidence>
<evidence type="ECO:0000313" key="8">
    <source>
        <dbReference type="Proteomes" id="UP000254230"/>
    </source>
</evidence>
<feature type="signal peptide" evidence="3">
    <location>
        <begin position="1"/>
        <end position="25"/>
    </location>
</feature>
<dbReference type="PANTHER" id="PTHR35527">
    <property type="entry name" value="CHOLOYLGLYCINE HYDROLASE"/>
    <property type="match status" value="1"/>
</dbReference>
<dbReference type="Proteomes" id="UP000054639">
    <property type="component" value="Unassembled WGS sequence"/>
</dbReference>
<organism evidence="6 8">
    <name type="scientific">Legionella quateirensis</name>
    <dbReference type="NCBI Taxonomy" id="45072"/>
    <lineage>
        <taxon>Bacteria</taxon>
        <taxon>Pseudomonadati</taxon>
        <taxon>Pseudomonadota</taxon>
        <taxon>Gammaproteobacteria</taxon>
        <taxon>Legionellales</taxon>
        <taxon>Legionellaceae</taxon>
        <taxon>Legionella</taxon>
    </lineage>
</organism>
<dbReference type="Pfam" id="PF02275">
    <property type="entry name" value="CBAH"/>
    <property type="match status" value="1"/>
</dbReference>
<comment type="similarity">
    <text evidence="1">Belongs to the peptidase C59 family.</text>
</comment>
<keyword evidence="2 6" id="KW-0378">Hydrolase</keyword>